<protein>
    <submittedName>
        <fullName evidence="2">Uncharacterized protein</fullName>
    </submittedName>
</protein>
<organism evidence="2">
    <name type="scientific">uncultured Thermomicrobiales bacterium</name>
    <dbReference type="NCBI Taxonomy" id="1645740"/>
    <lineage>
        <taxon>Bacteria</taxon>
        <taxon>Pseudomonadati</taxon>
        <taxon>Thermomicrobiota</taxon>
        <taxon>Thermomicrobia</taxon>
        <taxon>Thermomicrobiales</taxon>
        <taxon>environmental samples</taxon>
    </lineage>
</organism>
<dbReference type="EMBL" id="CADCWF010000312">
    <property type="protein sequence ID" value="CAA9577138.1"/>
    <property type="molecule type" value="Genomic_DNA"/>
</dbReference>
<gene>
    <name evidence="2" type="ORF">AVDCRST_MAG59-4257</name>
</gene>
<name>A0A6J4VFJ8_9BACT</name>
<feature type="compositionally biased region" description="Low complexity" evidence="1">
    <location>
        <begin position="207"/>
        <end position="223"/>
    </location>
</feature>
<feature type="compositionally biased region" description="Basic residues" evidence="1">
    <location>
        <begin position="247"/>
        <end position="259"/>
    </location>
</feature>
<feature type="compositionally biased region" description="Low complexity" evidence="1">
    <location>
        <begin position="147"/>
        <end position="158"/>
    </location>
</feature>
<sequence>DRPTKRANRTDEPGVDRDECRDTLLRVAPDRPPANPGSTGGATDGTLGHRTAAPCGPPAGDDPPAARGATPGSRAAAAAGDDHPPRHRRARPARRRRRRADRLQRRPRPAIEPAPGWGRELPGSRRRPRRRAGRLRPDAAGWGGALAGLAELRLLPRPGRQRSGGPLARARRRVGHLPAGSRARPDRNPAGARREPVLHPRQPLPRPARSGRGLGLGRAASPRVGGRSPPCSVRAGLPAGAADARAGRRLHRRHLGDAL</sequence>
<accession>A0A6J4VFJ8</accession>
<feature type="compositionally biased region" description="Basic and acidic residues" evidence="1">
    <location>
        <begin position="1"/>
        <end position="24"/>
    </location>
</feature>
<dbReference type="AlphaFoldDB" id="A0A6J4VFJ8"/>
<evidence type="ECO:0000256" key="1">
    <source>
        <dbReference type="SAM" id="MobiDB-lite"/>
    </source>
</evidence>
<feature type="compositionally biased region" description="Basic residues" evidence="1">
    <location>
        <begin position="124"/>
        <end position="134"/>
    </location>
</feature>
<evidence type="ECO:0000313" key="2">
    <source>
        <dbReference type="EMBL" id="CAA9577138.1"/>
    </source>
</evidence>
<feature type="compositionally biased region" description="Basic residues" evidence="1">
    <location>
        <begin position="85"/>
        <end position="108"/>
    </location>
</feature>
<feature type="compositionally biased region" description="Low complexity" evidence="1">
    <location>
        <begin position="234"/>
        <end position="244"/>
    </location>
</feature>
<feature type="non-terminal residue" evidence="2">
    <location>
        <position position="1"/>
    </location>
</feature>
<feature type="non-terminal residue" evidence="2">
    <location>
        <position position="259"/>
    </location>
</feature>
<feature type="compositionally biased region" description="Basic and acidic residues" evidence="1">
    <location>
        <begin position="183"/>
        <end position="198"/>
    </location>
</feature>
<feature type="region of interest" description="Disordered" evidence="1">
    <location>
        <begin position="1"/>
        <end position="259"/>
    </location>
</feature>
<proteinExistence type="predicted"/>
<reference evidence="2" key="1">
    <citation type="submission" date="2020-02" db="EMBL/GenBank/DDBJ databases">
        <authorList>
            <person name="Meier V. D."/>
        </authorList>
    </citation>
    <scope>NUCLEOTIDE SEQUENCE</scope>
    <source>
        <strain evidence="2">AVDCRST_MAG59</strain>
    </source>
</reference>
<feature type="compositionally biased region" description="Low complexity" evidence="1">
    <location>
        <begin position="62"/>
        <end position="79"/>
    </location>
</feature>